<proteinExistence type="predicted"/>
<dbReference type="PANTHER" id="PTHR36766">
    <property type="entry name" value="PLANT BROAD-SPECTRUM MILDEW RESISTANCE PROTEIN RPW8"/>
    <property type="match status" value="1"/>
</dbReference>
<keyword evidence="2" id="KW-1185">Reference proteome</keyword>
<comment type="caution">
    <text evidence="1">The sequence shown here is derived from an EMBL/GenBank/DDBJ whole genome shotgun (WGS) entry which is preliminary data.</text>
</comment>
<dbReference type="AlphaFoldDB" id="A0A835MC37"/>
<dbReference type="Proteomes" id="UP000631114">
    <property type="component" value="Unassembled WGS sequence"/>
</dbReference>
<evidence type="ECO:0000313" key="2">
    <source>
        <dbReference type="Proteomes" id="UP000631114"/>
    </source>
</evidence>
<name>A0A835MC37_9MAGN</name>
<sequence length="317" mass="36034">MPSLEKWYPGNENRREELFPCLKSLFIEHCPKLESLPFLPCLQHLTLSGCTETVITSLRSLSTLSSLVISWSSEMLSFPGGLLRNLSALETLEIRSCYGLHSIPDEIEYLTAVTSLKLIECGDLVVLPKRLQLLSSLKSFTIQSCNILESFPAMGIQGMSSSIVVLDIVYCNNLISLSEGLRYLSSLETLIIGVCTQLEFSREDFQHLISLRRLQLDSLTMLISIPDMQNLTALQYFVINNCENLWIIPEILGLTALQSLKIYRCKNLRMLPEGLQHLTYLHSLEIFKCHLHLHERVKEKGEDWPKIFHIQNLSIGP</sequence>
<dbReference type="PANTHER" id="PTHR36766:SF42">
    <property type="entry name" value="NB-ARC DOMAIN DISEASE RESISTANCE PROTEIN"/>
    <property type="match status" value="1"/>
</dbReference>
<organism evidence="1 2">
    <name type="scientific">Coptis chinensis</name>
    <dbReference type="NCBI Taxonomy" id="261450"/>
    <lineage>
        <taxon>Eukaryota</taxon>
        <taxon>Viridiplantae</taxon>
        <taxon>Streptophyta</taxon>
        <taxon>Embryophyta</taxon>
        <taxon>Tracheophyta</taxon>
        <taxon>Spermatophyta</taxon>
        <taxon>Magnoliopsida</taxon>
        <taxon>Ranunculales</taxon>
        <taxon>Ranunculaceae</taxon>
        <taxon>Coptidoideae</taxon>
        <taxon>Coptis</taxon>
    </lineage>
</organism>
<reference evidence="1 2" key="1">
    <citation type="submission" date="2020-10" db="EMBL/GenBank/DDBJ databases">
        <title>The Coptis chinensis genome and diversification of protoberbering-type alkaloids.</title>
        <authorList>
            <person name="Wang B."/>
            <person name="Shu S."/>
            <person name="Song C."/>
            <person name="Liu Y."/>
        </authorList>
    </citation>
    <scope>NUCLEOTIDE SEQUENCE [LARGE SCALE GENOMIC DNA]</scope>
    <source>
        <strain evidence="1">HL-2020</strain>
        <tissue evidence="1">Leaf</tissue>
    </source>
</reference>
<dbReference type="OrthoDB" id="2018467at2759"/>
<dbReference type="InterPro" id="IPR032675">
    <property type="entry name" value="LRR_dom_sf"/>
</dbReference>
<dbReference type="Gene3D" id="3.80.10.10">
    <property type="entry name" value="Ribonuclease Inhibitor"/>
    <property type="match status" value="2"/>
</dbReference>
<accession>A0A835MC37</accession>
<dbReference type="SUPFAM" id="SSF52058">
    <property type="entry name" value="L domain-like"/>
    <property type="match status" value="1"/>
</dbReference>
<protein>
    <recommendedName>
        <fullName evidence="3">Disease resistance protein</fullName>
    </recommendedName>
</protein>
<dbReference type="EMBL" id="JADFTS010000002">
    <property type="protein sequence ID" value="KAF9618296.1"/>
    <property type="molecule type" value="Genomic_DNA"/>
</dbReference>
<evidence type="ECO:0008006" key="3">
    <source>
        <dbReference type="Google" id="ProtNLM"/>
    </source>
</evidence>
<evidence type="ECO:0000313" key="1">
    <source>
        <dbReference type="EMBL" id="KAF9618296.1"/>
    </source>
</evidence>
<gene>
    <name evidence="1" type="ORF">IFM89_000931</name>
</gene>